<dbReference type="GO" id="GO:0050114">
    <property type="term" value="F:myo-inosose-2 dehydratase activity"/>
    <property type="evidence" value="ECO:0007669"/>
    <property type="project" value="UniProtKB-EC"/>
</dbReference>
<dbReference type="EMBL" id="SJPO01000018">
    <property type="protein sequence ID" value="TWT65889.1"/>
    <property type="molecule type" value="Genomic_DNA"/>
</dbReference>
<dbReference type="OrthoDB" id="9779184at2"/>
<dbReference type="PANTHER" id="PTHR12110">
    <property type="entry name" value="HYDROXYPYRUVATE ISOMERASE"/>
    <property type="match status" value="1"/>
</dbReference>
<dbReference type="InterPro" id="IPR036237">
    <property type="entry name" value="Xyl_isomerase-like_sf"/>
</dbReference>
<proteinExistence type="predicted"/>
<dbReference type="AlphaFoldDB" id="A0A5C5XTF1"/>
<gene>
    <name evidence="2" type="primary">iolE_3</name>
    <name evidence="2" type="ORF">Pla123a_48000</name>
</gene>
<evidence type="ECO:0000259" key="1">
    <source>
        <dbReference type="Pfam" id="PF01261"/>
    </source>
</evidence>
<evidence type="ECO:0000313" key="3">
    <source>
        <dbReference type="Proteomes" id="UP000318478"/>
    </source>
</evidence>
<dbReference type="Proteomes" id="UP000318478">
    <property type="component" value="Unassembled WGS sequence"/>
</dbReference>
<dbReference type="PANTHER" id="PTHR12110:SF21">
    <property type="entry name" value="XYLOSE ISOMERASE-LIKE TIM BARREL DOMAIN-CONTAINING PROTEIN"/>
    <property type="match status" value="1"/>
</dbReference>
<accession>A0A5C5XTF1</accession>
<dbReference type="Pfam" id="PF01261">
    <property type="entry name" value="AP_endonuc_2"/>
    <property type="match status" value="1"/>
</dbReference>
<reference evidence="2 3" key="1">
    <citation type="submission" date="2019-02" db="EMBL/GenBank/DDBJ databases">
        <title>Deep-cultivation of Planctomycetes and their phenomic and genomic characterization uncovers novel biology.</title>
        <authorList>
            <person name="Wiegand S."/>
            <person name="Jogler M."/>
            <person name="Boedeker C."/>
            <person name="Pinto D."/>
            <person name="Vollmers J."/>
            <person name="Rivas-Marin E."/>
            <person name="Kohn T."/>
            <person name="Peeters S.H."/>
            <person name="Heuer A."/>
            <person name="Rast P."/>
            <person name="Oberbeckmann S."/>
            <person name="Bunk B."/>
            <person name="Jeske O."/>
            <person name="Meyerdierks A."/>
            <person name="Storesund J.E."/>
            <person name="Kallscheuer N."/>
            <person name="Luecker S."/>
            <person name="Lage O.M."/>
            <person name="Pohl T."/>
            <person name="Merkel B.J."/>
            <person name="Hornburger P."/>
            <person name="Mueller R.-W."/>
            <person name="Bruemmer F."/>
            <person name="Labrenz M."/>
            <person name="Spormann A.M."/>
            <person name="Op Den Camp H."/>
            <person name="Overmann J."/>
            <person name="Amann R."/>
            <person name="Jetten M.S.M."/>
            <person name="Mascher T."/>
            <person name="Medema M.H."/>
            <person name="Devos D.P."/>
            <person name="Kaster A.-K."/>
            <person name="Ovreas L."/>
            <person name="Rohde M."/>
            <person name="Galperin M.Y."/>
            <person name="Jogler C."/>
        </authorList>
    </citation>
    <scope>NUCLEOTIDE SEQUENCE [LARGE SCALE GENOMIC DNA]</scope>
    <source>
        <strain evidence="2 3">Pla123a</strain>
    </source>
</reference>
<dbReference type="Gene3D" id="3.20.20.150">
    <property type="entry name" value="Divalent-metal-dependent TIM barrel enzymes"/>
    <property type="match status" value="1"/>
</dbReference>
<evidence type="ECO:0000313" key="2">
    <source>
        <dbReference type="EMBL" id="TWT65889.1"/>
    </source>
</evidence>
<dbReference type="SUPFAM" id="SSF51658">
    <property type="entry name" value="Xylose isomerase-like"/>
    <property type="match status" value="1"/>
</dbReference>
<dbReference type="InterPro" id="IPR013022">
    <property type="entry name" value="Xyl_isomerase-like_TIM-brl"/>
</dbReference>
<sequence>MQLGFMSAILPELSLEQVADVAADIGYSCVEVMCWPSGQADRRYSGIAHLDFAQVEGGGGQRVLDLFDSRGLSISGLGYYSNPLDPDEESARASALHLRRVIDAAHTLGVTRVNSFVGRDWTRSVDDNWPRFLDVWRPIIAHAEQAGVRVGIENCPMLFTADEWPGGKNLANAPRQWRRMFADIPSDSFGLNYDPSHLAFQQMDYLKPLTQFTSKLFHLHAKDVRLHRDRLDEVGMFAHPNEYHSPKLPGLGDIDWGGFFGTLGDIGYAGPICVEVEDRSYEGSLENRKAALRQSHTYLRQFIQQDVR</sequence>
<dbReference type="InterPro" id="IPR050312">
    <property type="entry name" value="IolE/XylAMocC-like"/>
</dbReference>
<protein>
    <submittedName>
        <fullName evidence="2">Inosose dehydratase</fullName>
        <ecNumber evidence="2">4.2.1.44</ecNumber>
    </submittedName>
</protein>
<feature type="domain" description="Xylose isomerase-like TIM barrel" evidence="1">
    <location>
        <begin position="20"/>
        <end position="301"/>
    </location>
</feature>
<name>A0A5C5XTF1_9BACT</name>
<organism evidence="2 3">
    <name type="scientific">Posidoniimonas polymericola</name>
    <dbReference type="NCBI Taxonomy" id="2528002"/>
    <lineage>
        <taxon>Bacteria</taxon>
        <taxon>Pseudomonadati</taxon>
        <taxon>Planctomycetota</taxon>
        <taxon>Planctomycetia</taxon>
        <taxon>Pirellulales</taxon>
        <taxon>Lacipirellulaceae</taxon>
        <taxon>Posidoniimonas</taxon>
    </lineage>
</organism>
<dbReference type="EC" id="4.2.1.44" evidence="2"/>
<keyword evidence="3" id="KW-1185">Reference proteome</keyword>
<keyword evidence="2" id="KW-0456">Lyase</keyword>
<dbReference type="RefSeq" id="WP_146591722.1">
    <property type="nucleotide sequence ID" value="NZ_SJPO01000018.1"/>
</dbReference>
<comment type="caution">
    <text evidence="2">The sequence shown here is derived from an EMBL/GenBank/DDBJ whole genome shotgun (WGS) entry which is preliminary data.</text>
</comment>